<dbReference type="Proteomes" id="UP000245771">
    <property type="component" value="Unassembled WGS sequence"/>
</dbReference>
<dbReference type="InterPro" id="IPR012173">
    <property type="entry name" value="Mpp10"/>
</dbReference>
<name>A0A316VBH9_9BASI</name>
<dbReference type="EMBL" id="KZ819603">
    <property type="protein sequence ID" value="PWN34876.1"/>
    <property type="molecule type" value="Genomic_DNA"/>
</dbReference>
<feature type="region of interest" description="Disordered" evidence="8">
    <location>
        <begin position="815"/>
        <end position="929"/>
    </location>
</feature>
<feature type="coiled-coil region" evidence="7">
    <location>
        <begin position="733"/>
        <end position="764"/>
    </location>
</feature>
<dbReference type="OrthoDB" id="445326at2759"/>
<feature type="region of interest" description="Disordered" evidence="8">
    <location>
        <begin position="624"/>
        <end position="671"/>
    </location>
</feature>
<sequence length="929" mass="104167">MALQKANKLADLIMQEPHRFALHGDPQLASSGLEALKALFDFSLETENLAIPPIAATLHSTFPDDEVVDESTKAGSKRKRKNAKKNTNVHRLFEQTPLTELSVDGMSAGQVWDQMELRNAKVSTLLDAIIVTEQPEDEDADEEDEDDEEEMEGWGKSADGVAKDEVMSKKDNKRAKLDQSEEDEEEIVNNLDKLTDAELRSIGIDPSQRQDFESAIKEGQFDDSEDEEESDDDAHGYPGASDLSDDDELSGVILTEPLLSEAEQQKRKAEIEAREQRQMRSQRQFAKMMKRMQGGPEEDDSDDEEEEEEEDEEDDDDEDQDYNGSDEEEEEEERRKRSILDNLDEEGESSSTSNAKKVKRNAELDDDFFSIDQFNKETDDYGDEGVDLGEEIDLFKSVDEPEDDDEDEEGEGSGQVYYKDFFGPPPFKSDTGKEKPSFKKSPAKPPAAVEKAPKRVPSVRFNDEVSVLRIKARKAKETQITPELLQMLQQYPDPDSADFEDEGDEKESDEEDFEEGDSEDDGEEDGMEEDEESGEEVDEEEDEEDEVDEDIMEADSDAGEQMHANGVEEDALLDSDAEQETAERVAGDLFADEEEDPEDDAAAGISSHQRRLNALQEEIARLERENVGKKDWTLMGEAGSRARPENSLLEEDVDFESNRKSKPVNTPETTKSIEDLIKSRILENNFDDVQRRATLQPLDFMPSKMLELSDQKSSRSLDQVYEDDFGGVGDAQGQKLDKELQKEHEEIDQLYENLESQLDALSNAHFTPKAPKVSIQTINNAPTISMEESLPTTMSNGTQLAPEEVYAAGAHNEALEGASSELTPEEKRRRHRQLRDEKRSKNERIAEHKKTVEINREAFGQNRGGRFAGKSGGGKQNGKKASEEKEEALRKLMGNKGVSVVGKGDSNNAKKARSNQSNGQAANAANYKL</sequence>
<dbReference type="GO" id="GO:0006364">
    <property type="term" value="P:rRNA processing"/>
    <property type="evidence" value="ECO:0007669"/>
    <property type="project" value="UniProtKB-KW"/>
</dbReference>
<feature type="compositionally biased region" description="Acidic residues" evidence="8">
    <location>
        <begin position="495"/>
        <end position="558"/>
    </location>
</feature>
<evidence type="ECO:0000256" key="1">
    <source>
        <dbReference type="ARBA" id="ARBA00004604"/>
    </source>
</evidence>
<feature type="compositionally biased region" description="Basic residues" evidence="8">
    <location>
        <begin position="75"/>
        <end position="88"/>
    </location>
</feature>
<feature type="compositionally biased region" description="Low complexity" evidence="8">
    <location>
        <begin position="914"/>
        <end position="929"/>
    </location>
</feature>
<dbReference type="InParanoid" id="A0A316VBH9"/>
<evidence type="ECO:0000256" key="3">
    <source>
        <dbReference type="ARBA" id="ARBA00022552"/>
    </source>
</evidence>
<feature type="compositionally biased region" description="Acidic residues" evidence="8">
    <location>
        <begin position="380"/>
        <end position="392"/>
    </location>
</feature>
<evidence type="ECO:0000256" key="8">
    <source>
        <dbReference type="SAM" id="MobiDB-lite"/>
    </source>
</evidence>
<feature type="compositionally biased region" description="Acidic residues" evidence="8">
    <location>
        <begin position="567"/>
        <end position="580"/>
    </location>
</feature>
<keyword evidence="7" id="KW-0175">Coiled coil</keyword>
<organism evidence="9 10">
    <name type="scientific">Meira miltonrushii</name>
    <dbReference type="NCBI Taxonomy" id="1280837"/>
    <lineage>
        <taxon>Eukaryota</taxon>
        <taxon>Fungi</taxon>
        <taxon>Dikarya</taxon>
        <taxon>Basidiomycota</taxon>
        <taxon>Ustilaginomycotina</taxon>
        <taxon>Exobasidiomycetes</taxon>
        <taxon>Exobasidiales</taxon>
        <taxon>Brachybasidiaceae</taxon>
        <taxon>Meira</taxon>
    </lineage>
</organism>
<feature type="compositionally biased region" description="Acidic residues" evidence="8">
    <location>
        <begin position="221"/>
        <end position="232"/>
    </location>
</feature>
<feature type="compositionally biased region" description="Acidic residues" evidence="8">
    <location>
        <begin position="134"/>
        <end position="152"/>
    </location>
</feature>
<evidence type="ECO:0000256" key="6">
    <source>
        <dbReference type="ARBA" id="ARBA00029455"/>
    </source>
</evidence>
<feature type="compositionally biased region" description="Basic and acidic residues" evidence="8">
    <location>
        <begin position="263"/>
        <end position="278"/>
    </location>
</feature>
<dbReference type="AlphaFoldDB" id="A0A316VBH9"/>
<keyword evidence="2" id="KW-0690">Ribosome biogenesis</keyword>
<proteinExistence type="inferred from homology"/>
<reference evidence="9 10" key="1">
    <citation type="journal article" date="2018" name="Mol. Biol. Evol.">
        <title>Broad Genomic Sampling Reveals a Smut Pathogenic Ancestry of the Fungal Clade Ustilaginomycotina.</title>
        <authorList>
            <person name="Kijpornyongpan T."/>
            <person name="Mondo S.J."/>
            <person name="Barry K."/>
            <person name="Sandor L."/>
            <person name="Lee J."/>
            <person name="Lipzen A."/>
            <person name="Pangilinan J."/>
            <person name="LaButti K."/>
            <person name="Hainaut M."/>
            <person name="Henrissat B."/>
            <person name="Grigoriev I.V."/>
            <person name="Spatafora J.W."/>
            <person name="Aime M.C."/>
        </authorList>
    </citation>
    <scope>NUCLEOTIDE SEQUENCE [LARGE SCALE GENOMIC DNA]</scope>
    <source>
        <strain evidence="9 10">MCA 3882</strain>
    </source>
</reference>
<feature type="region of interest" description="Disordered" evidence="8">
    <location>
        <begin position="132"/>
        <end position="458"/>
    </location>
</feature>
<evidence type="ECO:0000313" key="9">
    <source>
        <dbReference type="EMBL" id="PWN34876.1"/>
    </source>
</evidence>
<feature type="compositionally biased region" description="Acidic residues" evidence="8">
    <location>
        <begin position="590"/>
        <end position="601"/>
    </location>
</feature>
<feature type="compositionally biased region" description="Basic and acidic residues" evidence="8">
    <location>
        <begin position="161"/>
        <end position="179"/>
    </location>
</feature>
<evidence type="ECO:0000256" key="7">
    <source>
        <dbReference type="SAM" id="Coils"/>
    </source>
</evidence>
<evidence type="ECO:0000256" key="4">
    <source>
        <dbReference type="ARBA" id="ARBA00023242"/>
    </source>
</evidence>
<protein>
    <submittedName>
        <fullName evidence="9">Mpp10-domain-containing protein</fullName>
    </submittedName>
</protein>
<keyword evidence="10" id="KW-1185">Reference proteome</keyword>
<dbReference type="GeneID" id="37018239"/>
<keyword evidence="3" id="KW-0698">rRNA processing</keyword>
<feature type="compositionally biased region" description="Basic and acidic residues" evidence="8">
    <location>
        <begin position="834"/>
        <end position="856"/>
    </location>
</feature>
<evidence type="ECO:0000256" key="2">
    <source>
        <dbReference type="ARBA" id="ARBA00022517"/>
    </source>
</evidence>
<dbReference type="GO" id="GO:0034457">
    <property type="term" value="C:Mpp10 complex"/>
    <property type="evidence" value="ECO:0007669"/>
    <property type="project" value="InterPro"/>
</dbReference>
<dbReference type="PANTHER" id="PTHR17039">
    <property type="entry name" value="U3 SMALL NUCLEOLAR RIBONUCLEOPROTEIN PROTEIN MPP10"/>
    <property type="match status" value="1"/>
</dbReference>
<accession>A0A316VBH9</accession>
<feature type="compositionally biased region" description="Basic and acidic residues" evidence="8">
    <location>
        <begin position="208"/>
        <end position="220"/>
    </location>
</feature>
<feature type="region of interest" description="Disordered" evidence="8">
    <location>
        <begin position="65"/>
        <end position="88"/>
    </location>
</feature>
<feature type="compositionally biased region" description="Basic and acidic residues" evidence="8">
    <location>
        <begin position="880"/>
        <end position="890"/>
    </location>
</feature>
<comment type="similarity">
    <text evidence="6">Belongs to the MPP10 family.</text>
</comment>
<feature type="region of interest" description="Disordered" evidence="8">
    <location>
        <begin position="472"/>
        <end position="609"/>
    </location>
</feature>
<evidence type="ECO:0000256" key="5">
    <source>
        <dbReference type="ARBA" id="ARBA00023274"/>
    </source>
</evidence>
<dbReference type="RefSeq" id="XP_025355178.1">
    <property type="nucleotide sequence ID" value="XM_025496458.1"/>
</dbReference>
<dbReference type="PANTHER" id="PTHR17039:SF0">
    <property type="entry name" value="U3 SMALL NUCLEOLAR RIBONUCLEOPROTEIN PROTEIN MPP10"/>
    <property type="match status" value="1"/>
</dbReference>
<dbReference type="Pfam" id="PF04006">
    <property type="entry name" value="Mpp10"/>
    <property type="match status" value="1"/>
</dbReference>
<keyword evidence="4" id="KW-0539">Nucleus</keyword>
<dbReference type="GO" id="GO:0005732">
    <property type="term" value="C:sno(s)RNA-containing ribonucleoprotein complex"/>
    <property type="evidence" value="ECO:0007669"/>
    <property type="project" value="InterPro"/>
</dbReference>
<dbReference type="GO" id="GO:0032040">
    <property type="term" value="C:small-subunit processome"/>
    <property type="evidence" value="ECO:0007669"/>
    <property type="project" value="TreeGrafter"/>
</dbReference>
<comment type="subcellular location">
    <subcellularLocation>
        <location evidence="1">Nucleus</location>
        <location evidence="1">Nucleolus</location>
    </subcellularLocation>
</comment>
<gene>
    <name evidence="9" type="ORF">FA14DRAFT_121330</name>
</gene>
<dbReference type="STRING" id="1280837.A0A316VBH9"/>
<keyword evidence="5" id="KW-0687">Ribonucleoprotein</keyword>
<feature type="compositionally biased region" description="Gly residues" evidence="8">
    <location>
        <begin position="862"/>
        <end position="876"/>
    </location>
</feature>
<feature type="compositionally biased region" description="Acidic residues" evidence="8">
    <location>
        <begin position="296"/>
        <end position="332"/>
    </location>
</feature>
<feature type="compositionally biased region" description="Acidic residues" evidence="8">
    <location>
        <begin position="400"/>
        <end position="411"/>
    </location>
</feature>
<dbReference type="FunCoup" id="A0A316VBH9">
    <property type="interactions" value="461"/>
</dbReference>
<evidence type="ECO:0000313" key="10">
    <source>
        <dbReference type="Proteomes" id="UP000245771"/>
    </source>
</evidence>